<dbReference type="InterPro" id="IPR050409">
    <property type="entry name" value="E3_ubiq-protein_ligase"/>
</dbReference>
<dbReference type="InterPro" id="IPR000569">
    <property type="entry name" value="HECT_dom"/>
</dbReference>
<evidence type="ECO:0000256" key="1">
    <source>
        <dbReference type="ARBA" id="ARBA00000885"/>
    </source>
</evidence>
<reference evidence="8 9" key="1">
    <citation type="submission" date="2024-04" db="EMBL/GenBank/DDBJ databases">
        <title>Tritrichomonas musculus Genome.</title>
        <authorList>
            <person name="Alves-Ferreira E."/>
            <person name="Grigg M."/>
            <person name="Lorenzi H."/>
            <person name="Galac M."/>
        </authorList>
    </citation>
    <scope>NUCLEOTIDE SEQUENCE [LARGE SCALE GENOMIC DNA]</scope>
    <source>
        <strain evidence="8 9">EAF2021</strain>
    </source>
</reference>
<keyword evidence="9" id="KW-1185">Reference proteome</keyword>
<dbReference type="PANTHER" id="PTHR11254:SF444">
    <property type="entry name" value="HECT DOMAIN CONTAINING UBIQUITIN LIGASE"/>
    <property type="match status" value="1"/>
</dbReference>
<gene>
    <name evidence="8" type="ORF">M9Y10_014703</name>
</gene>
<name>A0ABR2L095_9EUKA</name>
<comment type="caution">
    <text evidence="8">The sequence shown here is derived from an EMBL/GenBank/DDBJ whole genome shotgun (WGS) entry which is preliminary data.</text>
</comment>
<comment type="catalytic activity">
    <reaction evidence="1">
        <text>S-ubiquitinyl-[E2 ubiquitin-conjugating enzyme]-L-cysteine + [acceptor protein]-L-lysine = [E2 ubiquitin-conjugating enzyme]-L-cysteine + N(6)-ubiquitinyl-[acceptor protein]-L-lysine.</text>
        <dbReference type="EC" id="2.3.2.26"/>
    </reaction>
</comment>
<keyword evidence="8" id="KW-0436">Ligase</keyword>
<feature type="domain" description="HECT" evidence="7">
    <location>
        <begin position="247"/>
        <end position="574"/>
    </location>
</feature>
<keyword evidence="5 6" id="KW-0833">Ubl conjugation pathway</keyword>
<evidence type="ECO:0000313" key="9">
    <source>
        <dbReference type="Proteomes" id="UP001470230"/>
    </source>
</evidence>
<evidence type="ECO:0000256" key="6">
    <source>
        <dbReference type="PROSITE-ProRule" id="PRU00104"/>
    </source>
</evidence>
<dbReference type="SMART" id="SM00119">
    <property type="entry name" value="HECTc"/>
    <property type="match status" value="1"/>
</dbReference>
<dbReference type="InterPro" id="IPR035983">
    <property type="entry name" value="Hect_E3_ubiquitin_ligase"/>
</dbReference>
<keyword evidence="4" id="KW-0808">Transferase</keyword>
<evidence type="ECO:0000256" key="4">
    <source>
        <dbReference type="ARBA" id="ARBA00022679"/>
    </source>
</evidence>
<evidence type="ECO:0000256" key="3">
    <source>
        <dbReference type="ARBA" id="ARBA00012485"/>
    </source>
</evidence>
<dbReference type="GO" id="GO:0016874">
    <property type="term" value="F:ligase activity"/>
    <property type="evidence" value="ECO:0007669"/>
    <property type="project" value="UniProtKB-KW"/>
</dbReference>
<dbReference type="EC" id="2.3.2.26" evidence="3"/>
<evidence type="ECO:0000256" key="5">
    <source>
        <dbReference type="ARBA" id="ARBA00022786"/>
    </source>
</evidence>
<dbReference type="Gene3D" id="3.90.1750.10">
    <property type="entry name" value="Hect, E3 ligase catalytic domains"/>
    <property type="match status" value="1"/>
</dbReference>
<dbReference type="SUPFAM" id="SSF56204">
    <property type="entry name" value="Hect, E3 ligase catalytic domain"/>
    <property type="match status" value="1"/>
</dbReference>
<dbReference type="PANTHER" id="PTHR11254">
    <property type="entry name" value="HECT DOMAIN UBIQUITIN-PROTEIN LIGASE"/>
    <property type="match status" value="1"/>
</dbReference>
<protein>
    <recommendedName>
        <fullName evidence="3">HECT-type E3 ubiquitin transferase</fullName>
        <ecNumber evidence="3">2.3.2.26</ecNumber>
    </recommendedName>
</protein>
<evidence type="ECO:0000259" key="7">
    <source>
        <dbReference type="PROSITE" id="PS50237"/>
    </source>
</evidence>
<dbReference type="Pfam" id="PF00632">
    <property type="entry name" value="HECT"/>
    <property type="match status" value="1"/>
</dbReference>
<organism evidence="8 9">
    <name type="scientific">Tritrichomonas musculus</name>
    <dbReference type="NCBI Taxonomy" id="1915356"/>
    <lineage>
        <taxon>Eukaryota</taxon>
        <taxon>Metamonada</taxon>
        <taxon>Parabasalia</taxon>
        <taxon>Tritrichomonadida</taxon>
        <taxon>Tritrichomonadidae</taxon>
        <taxon>Tritrichomonas</taxon>
    </lineage>
</organism>
<proteinExistence type="predicted"/>
<dbReference type="Gene3D" id="3.30.2410.10">
    <property type="entry name" value="Hect, E3 ligase catalytic domain"/>
    <property type="match status" value="1"/>
</dbReference>
<dbReference type="PROSITE" id="PS50237">
    <property type="entry name" value="HECT"/>
    <property type="match status" value="1"/>
</dbReference>
<accession>A0ABR2L095</accession>
<dbReference type="Proteomes" id="UP001470230">
    <property type="component" value="Unassembled WGS sequence"/>
</dbReference>
<dbReference type="EMBL" id="JAPFFF010000002">
    <property type="protein sequence ID" value="KAK8896785.1"/>
    <property type="molecule type" value="Genomic_DNA"/>
</dbReference>
<evidence type="ECO:0000256" key="2">
    <source>
        <dbReference type="ARBA" id="ARBA00004906"/>
    </source>
</evidence>
<dbReference type="Gene3D" id="3.30.2160.10">
    <property type="entry name" value="Hect, E3 ligase catalytic domain"/>
    <property type="match status" value="1"/>
</dbReference>
<sequence>MDESEIINGLYNPNILPFLFFNPDQNDTQISSKNLQISDFYIQYYRNKTRAKTIEDTHDVLKLNESLTRIFEGSNDLLKIRAILLLIMLKNFIKMAPTFEFLINEDLDIAQLAQNDSICLNPGKYFNETFFDQIKMHKLLMTDFVEIIKESVKRSSLQYPSFYAIMNMIITASENSMTPVDFNKLIFMDAIDLNDKYKNQIIQSFPIVLPFQLKYADYLHQNIDCPTVYIKVERRNVLDAVWFLDTFRDCNIKLKADFINEGGIDAGGLTREFIYLAFTTLIKPEVGLFENRNGFIWFKYHKELTDELKKKYRCFGILLGIAVLNRLTIPIHFPRYFYKKLLHKDIFPSELVFYDPDLVLSVNNIFPLDITENDDLDFVYVDSVNGFEIDLTDFTLIEDPDNHHYTKLTNSNKGDYMIRVAEWVFDISVTESFNAFEEGYHRISTNKMLYSYFRCDEIDRIISGSPIIEWNALKANAIYKNGYSSNSQAIIWFWDYFDKLSDDKKFEALKFITGTTSIPPGGLADVRISISKRNNGFPIAHTCFSEIELPDYNSYDELVHKCTEAFANSEFGMS</sequence>
<evidence type="ECO:0000313" key="8">
    <source>
        <dbReference type="EMBL" id="KAK8896785.1"/>
    </source>
</evidence>
<comment type="pathway">
    <text evidence="2">Protein modification; protein ubiquitination.</text>
</comment>
<feature type="active site" description="Glycyl thioester intermediate" evidence="6">
    <location>
        <position position="543"/>
    </location>
</feature>